<keyword evidence="1" id="KW-0472">Membrane</keyword>
<organism evidence="2">
    <name type="scientific">Cichlidogyrus sclerosus</name>
    <dbReference type="NCBI Taxonomy" id="341068"/>
    <lineage>
        <taxon>Eukaryota</taxon>
        <taxon>Metazoa</taxon>
        <taxon>Spiralia</taxon>
        <taxon>Lophotrochozoa</taxon>
        <taxon>Platyhelminthes</taxon>
        <taxon>Monogenea</taxon>
        <taxon>Monopisthocotylea</taxon>
        <taxon>Dactylogyridea</taxon>
        <taxon>Ancyrocephalidae</taxon>
        <taxon>Cichlidogyrus</taxon>
    </lineage>
</organism>
<feature type="transmembrane region" description="Helical" evidence="1">
    <location>
        <begin position="6"/>
        <end position="31"/>
    </location>
</feature>
<accession>A0A3G0X1I6</accession>
<sequence length="133" mass="14988">MLVWVYLVSIISLLLSSNVLFYCVMLVINSLCSISLIWGMSGFGWYSLVMYVVYVGGVYILLLFVSIHNPNSIQGVSLGSMSYWLFIYMLAEIVWGAGIINTNLLDVSFNFCSGMEGFLFFVSLLFFSVSIFF</sequence>
<reference evidence="2" key="1">
    <citation type="submission" date="2011-11" db="EMBL/GenBank/DDBJ databases">
        <title>The complete mitochondrial genome of Cichlidogyrus sclerosus (Platyhelminthes: Monogenea).</title>
        <authorList>
            <person name="Zhang J."/>
            <person name="Wu X."/>
            <person name="Xie M."/>
            <person name="Li A."/>
        </authorList>
    </citation>
    <scope>NUCLEOTIDE SEQUENCE</scope>
</reference>
<feature type="transmembrane region" description="Helical" evidence="1">
    <location>
        <begin position="43"/>
        <end position="65"/>
    </location>
</feature>
<evidence type="ECO:0000313" key="2">
    <source>
        <dbReference type="EMBL" id="AFD18203.1"/>
    </source>
</evidence>
<feature type="transmembrane region" description="Helical" evidence="1">
    <location>
        <begin position="85"/>
        <end position="104"/>
    </location>
</feature>
<dbReference type="AlphaFoldDB" id="A0A3G0X1I6"/>
<proteinExistence type="predicted"/>
<evidence type="ECO:0000256" key="1">
    <source>
        <dbReference type="SAM" id="Phobius"/>
    </source>
</evidence>
<name>A0A3G0X1I6_9PLAT</name>
<dbReference type="EMBL" id="JQ038226">
    <property type="protein sequence ID" value="AFD18203.1"/>
    <property type="molecule type" value="Genomic_DNA"/>
</dbReference>
<keyword evidence="1" id="KW-1133">Transmembrane helix</keyword>
<keyword evidence="1" id="KW-0812">Transmembrane</keyword>
<geneLocation type="mitochondrion" evidence="2"/>
<protein>
    <submittedName>
        <fullName evidence="2">NADH dehydrogenase subunit 6</fullName>
    </submittedName>
</protein>
<feature type="transmembrane region" description="Helical" evidence="1">
    <location>
        <begin position="111"/>
        <end position="132"/>
    </location>
</feature>
<keyword evidence="2" id="KW-0496">Mitochondrion</keyword>
<gene>
    <name evidence="2" type="primary">nad6</name>
</gene>